<name>A0A9W2ZEE2_BIOGL</name>
<keyword evidence="2" id="KW-0732">Signal</keyword>
<feature type="transmembrane region" description="Helical" evidence="1">
    <location>
        <begin position="616"/>
        <end position="639"/>
    </location>
</feature>
<keyword evidence="4" id="KW-1185">Reference proteome</keyword>
<evidence type="ECO:0000313" key="4">
    <source>
        <dbReference type="Proteomes" id="UP001165740"/>
    </source>
</evidence>
<reference evidence="5" key="1">
    <citation type="submission" date="2025-08" db="UniProtKB">
        <authorList>
            <consortium name="RefSeq"/>
        </authorList>
    </citation>
    <scope>IDENTIFICATION</scope>
</reference>
<sequence length="656" mass="73899">MAAMFVVLGLLSFIPMVTAVYNVTFCNAHIGVINSTGFRKQEPVFFDNFYTFAEEKDPQQQTVTYSEMYYSSQSGQFYGVYKSPVVQMQTWLDTQYDEVMNAPLDSKSICVDMPFDKSPLFTLIRAQMNNGSVLLADPYTLFGWDYSVKKNVSYLGESQSRGIATQKWIICEYFPGLDMTYVTTWDIVDAVQFQLPAVQPTDAEFAPVLPISASTVFQNGSGSEVRQNLDYTHFARIQPDDRHFQIPADLLCANKPNSQKTLPVIPTYFSYKAEQLTINEYQTMSQQSPDLVYTNVNYRSIMGLFVQDYIQTPGRGNSNDKSFLRVVDDFNTGISYELDLTSGVCEVLTISTMRKDAYPLGNGLVRMRSSDEYFDIDSTQYQYMGEHRVRDIDCDTWSTKMSDNKPDHTQNALYTIYFATADWQKKTGFRTIQTIPVMIQVMQGNTLQQMYIYEFSTDPSKWLPDLTTCYNPNNTMNVEVFLKGQFDRYYSAGPGYFRQNFIGAFVAASQLGSPLRINDIDVQPADNNEIVVRFKLLEQLNVAGDVGTKPDKVPSKTIIANFVQQVNAGQFFVDLDQDGRVTLYARKGSVAVTKNTGRFQFIAPKTNNSTGYSPGAMAGIGIGMLVFGLVVGVVIIFLVKKFKKSGDDTIAMSTSK</sequence>
<evidence type="ECO:0000313" key="5">
    <source>
        <dbReference type="RefSeq" id="XP_055873323.1"/>
    </source>
</evidence>
<dbReference type="OrthoDB" id="5983572at2759"/>
<keyword evidence="1" id="KW-0472">Membrane</keyword>
<dbReference type="Proteomes" id="UP001165740">
    <property type="component" value="Chromosome 18"/>
</dbReference>
<evidence type="ECO:0000259" key="3">
    <source>
        <dbReference type="Pfam" id="PF25898"/>
    </source>
</evidence>
<evidence type="ECO:0000256" key="2">
    <source>
        <dbReference type="SAM" id="SignalP"/>
    </source>
</evidence>
<dbReference type="RefSeq" id="XP_055873323.1">
    <property type="nucleotide sequence ID" value="XM_056017348.1"/>
</dbReference>
<dbReference type="OMA" id="CENRINT"/>
<dbReference type="PANTHER" id="PTHR36902">
    <property type="entry name" value="ENRICHED IN SURFACE-LABELED PROTEOME PROTEIN 9"/>
    <property type="match status" value="1"/>
</dbReference>
<keyword evidence="1" id="KW-1133">Transmembrane helix</keyword>
<proteinExistence type="predicted"/>
<feature type="signal peptide" evidence="2">
    <location>
        <begin position="1"/>
        <end position="19"/>
    </location>
</feature>
<feature type="domain" description="LolA-like" evidence="3">
    <location>
        <begin position="247"/>
        <end position="470"/>
    </location>
</feature>
<dbReference type="GeneID" id="106077978"/>
<keyword evidence="1" id="KW-0812">Transmembrane</keyword>
<evidence type="ECO:0000256" key="1">
    <source>
        <dbReference type="SAM" id="Phobius"/>
    </source>
</evidence>
<protein>
    <submittedName>
        <fullName evidence="5">Uncharacterized protein LOC106077978</fullName>
    </submittedName>
</protein>
<gene>
    <name evidence="5" type="primary">LOC106077978</name>
</gene>
<dbReference type="InterPro" id="IPR058831">
    <property type="entry name" value="LolA-like_dom_2nd"/>
</dbReference>
<dbReference type="PANTHER" id="PTHR36902:SF1">
    <property type="entry name" value="ENRICHED IN SURFACE-LABELED PROTEOME PROTEIN 9"/>
    <property type="match status" value="1"/>
</dbReference>
<dbReference type="AlphaFoldDB" id="A0A9W2ZEE2"/>
<dbReference type="Pfam" id="PF25898">
    <property type="entry name" value="LolA_2nd_metazoa"/>
    <property type="match status" value="1"/>
</dbReference>
<feature type="chain" id="PRO_5040892286" evidence="2">
    <location>
        <begin position="20"/>
        <end position="656"/>
    </location>
</feature>
<accession>A0A9W2ZEE2</accession>
<organism evidence="4 5">
    <name type="scientific">Biomphalaria glabrata</name>
    <name type="common">Bloodfluke planorb</name>
    <name type="synonym">Freshwater snail</name>
    <dbReference type="NCBI Taxonomy" id="6526"/>
    <lineage>
        <taxon>Eukaryota</taxon>
        <taxon>Metazoa</taxon>
        <taxon>Spiralia</taxon>
        <taxon>Lophotrochozoa</taxon>
        <taxon>Mollusca</taxon>
        <taxon>Gastropoda</taxon>
        <taxon>Heterobranchia</taxon>
        <taxon>Euthyneura</taxon>
        <taxon>Panpulmonata</taxon>
        <taxon>Hygrophila</taxon>
        <taxon>Lymnaeoidea</taxon>
        <taxon>Planorbidae</taxon>
        <taxon>Biomphalaria</taxon>
    </lineage>
</organism>